<dbReference type="GO" id="GO:0010598">
    <property type="term" value="C:NAD(P)H dehydrogenase complex (plastoquinone)"/>
    <property type="evidence" value="ECO:0007669"/>
    <property type="project" value="InterPro"/>
</dbReference>
<comment type="caution">
    <text evidence="3">The sequence shown here is derived from an EMBL/GenBank/DDBJ whole genome shotgun (WGS) entry which is preliminary data.</text>
</comment>
<dbReference type="PANTHER" id="PTHR36340">
    <property type="entry name" value="NAD(P)H DEHYDROGENASE SUBUNIT CRR3, CHLOROPLASTIC-RELATED"/>
    <property type="match status" value="1"/>
</dbReference>
<dbReference type="GO" id="GO:0009535">
    <property type="term" value="C:chloroplast thylakoid membrane"/>
    <property type="evidence" value="ECO:0007669"/>
    <property type="project" value="InterPro"/>
</dbReference>
<dbReference type="GO" id="GO:0009773">
    <property type="term" value="P:photosynthetic electron transport in photosystem I"/>
    <property type="evidence" value="ECO:0007669"/>
    <property type="project" value="InterPro"/>
</dbReference>
<evidence type="ECO:0000313" key="4">
    <source>
        <dbReference type="Proteomes" id="UP001187192"/>
    </source>
</evidence>
<proteinExistence type="predicted"/>
<evidence type="ECO:0000256" key="1">
    <source>
        <dbReference type="SAM" id="MobiDB-lite"/>
    </source>
</evidence>
<feature type="compositionally biased region" description="Low complexity" evidence="1">
    <location>
        <begin position="17"/>
        <end position="36"/>
    </location>
</feature>
<dbReference type="PANTHER" id="PTHR36340:SF1">
    <property type="entry name" value="NAD(P)H DEHYDROGENASE SUBUNIT CRR3, CHLOROPLASTIC-RELATED"/>
    <property type="match status" value="1"/>
</dbReference>
<dbReference type="AlphaFoldDB" id="A0AA88DGM1"/>
<reference evidence="3" key="1">
    <citation type="submission" date="2023-07" db="EMBL/GenBank/DDBJ databases">
        <title>draft genome sequence of fig (Ficus carica).</title>
        <authorList>
            <person name="Takahashi T."/>
            <person name="Nishimura K."/>
        </authorList>
    </citation>
    <scope>NUCLEOTIDE SEQUENCE</scope>
</reference>
<evidence type="ECO:0000256" key="2">
    <source>
        <dbReference type="SAM" id="Phobius"/>
    </source>
</evidence>
<feature type="region of interest" description="Disordered" evidence="1">
    <location>
        <begin position="17"/>
        <end position="64"/>
    </location>
</feature>
<name>A0AA88DGM1_FICCA</name>
<accession>A0AA88DGM1</accession>
<protein>
    <submittedName>
        <fullName evidence="3">Uncharacterized protein</fullName>
    </submittedName>
</protein>
<dbReference type="Proteomes" id="UP001187192">
    <property type="component" value="Unassembled WGS sequence"/>
</dbReference>
<organism evidence="3 4">
    <name type="scientific">Ficus carica</name>
    <name type="common">Common fig</name>
    <dbReference type="NCBI Taxonomy" id="3494"/>
    <lineage>
        <taxon>Eukaryota</taxon>
        <taxon>Viridiplantae</taxon>
        <taxon>Streptophyta</taxon>
        <taxon>Embryophyta</taxon>
        <taxon>Tracheophyta</taxon>
        <taxon>Spermatophyta</taxon>
        <taxon>Magnoliopsida</taxon>
        <taxon>eudicotyledons</taxon>
        <taxon>Gunneridae</taxon>
        <taxon>Pentapetalae</taxon>
        <taxon>rosids</taxon>
        <taxon>fabids</taxon>
        <taxon>Rosales</taxon>
        <taxon>Moraceae</taxon>
        <taxon>Ficeae</taxon>
        <taxon>Ficus</taxon>
    </lineage>
</organism>
<feature type="transmembrane region" description="Helical" evidence="2">
    <location>
        <begin position="151"/>
        <end position="174"/>
    </location>
</feature>
<evidence type="ECO:0000313" key="3">
    <source>
        <dbReference type="EMBL" id="GMN38514.1"/>
    </source>
</evidence>
<gene>
    <name evidence="3" type="ORF">TIFTF001_007741</name>
</gene>
<keyword evidence="4" id="KW-1185">Reference proteome</keyword>
<keyword evidence="2" id="KW-1133">Transmembrane helix</keyword>
<keyword evidence="2" id="KW-0812">Transmembrane</keyword>
<keyword evidence="2" id="KW-0472">Membrane</keyword>
<feature type="compositionally biased region" description="Basic residues" evidence="1">
    <location>
        <begin position="47"/>
        <end position="61"/>
    </location>
</feature>
<dbReference type="InterPro" id="IPR038931">
    <property type="entry name" value="CRR3"/>
</dbReference>
<dbReference type="EMBL" id="BTGU01000008">
    <property type="protein sequence ID" value="GMN38514.1"/>
    <property type="molecule type" value="Genomic_DNA"/>
</dbReference>
<sequence>MYCLSCRVYMTTNLSNANSNVNNDSPPPSLLHTNTPLKPPTTPSTQKKTKNKKPSHHHLKPRQPSVIEIERAIGAGRFRDADHRHASLTSSYIFISHIYMNLEEEKDVKFDMSMMSFPGKFEGSLQRQLRESGEWVTDRTEKRFRLSGKMILKITVLWILPIWTLSLLLASGVIKLPFSNQFLDQLIM</sequence>